<dbReference type="InterPro" id="IPR001173">
    <property type="entry name" value="Glyco_trans_2-like"/>
</dbReference>
<organism evidence="3 4">
    <name type="scientific">Hirschia baltica (strain ATCC 49814 / DSM 5838 / IFAM 1418)</name>
    <dbReference type="NCBI Taxonomy" id="582402"/>
    <lineage>
        <taxon>Bacteria</taxon>
        <taxon>Pseudomonadati</taxon>
        <taxon>Pseudomonadota</taxon>
        <taxon>Alphaproteobacteria</taxon>
        <taxon>Hyphomonadales</taxon>
        <taxon>Hyphomonadaceae</taxon>
        <taxon>Hirschia</taxon>
    </lineage>
</organism>
<dbReference type="eggNOG" id="COG1215">
    <property type="taxonomic scope" value="Bacteria"/>
</dbReference>
<dbReference type="PANTHER" id="PTHR43685">
    <property type="entry name" value="GLYCOSYLTRANSFERASE"/>
    <property type="match status" value="1"/>
</dbReference>
<reference evidence="4" key="1">
    <citation type="journal article" date="2011" name="J. Bacteriol.">
        <title>Genome sequences of eight morphologically diverse alphaproteobacteria.</title>
        <authorList>
            <consortium name="US DOE Joint Genome Institute"/>
            <person name="Brown P.J."/>
            <person name="Kysela D.T."/>
            <person name="Buechlein A."/>
            <person name="Hemmerich C."/>
            <person name="Brun Y.V."/>
        </authorList>
    </citation>
    <scope>NUCLEOTIDE SEQUENCE [LARGE SCALE GENOMIC DNA]</scope>
    <source>
        <strain evidence="4">ATCC 49814 / DSM 5838 / IFAM 1418</strain>
    </source>
</reference>
<dbReference type="SUPFAM" id="SSF53448">
    <property type="entry name" value="Nucleotide-diphospho-sugar transferases"/>
    <property type="match status" value="1"/>
</dbReference>
<keyword evidence="1" id="KW-1133">Transmembrane helix</keyword>
<dbReference type="Proteomes" id="UP000002745">
    <property type="component" value="Chromosome"/>
</dbReference>
<gene>
    <name evidence="3" type="ordered locus">Hbal_1966</name>
</gene>
<dbReference type="InterPro" id="IPR050834">
    <property type="entry name" value="Glycosyltransf_2"/>
</dbReference>
<dbReference type="GO" id="GO:0016740">
    <property type="term" value="F:transferase activity"/>
    <property type="evidence" value="ECO:0007669"/>
    <property type="project" value="UniProtKB-KW"/>
</dbReference>
<dbReference type="AlphaFoldDB" id="C6XKT3"/>
<dbReference type="CAZy" id="GT2">
    <property type="family name" value="Glycosyltransferase Family 2"/>
</dbReference>
<dbReference type="HOGENOM" id="CLU_025996_3_0_5"/>
<feature type="transmembrane region" description="Helical" evidence="1">
    <location>
        <begin position="257"/>
        <end position="281"/>
    </location>
</feature>
<dbReference type="CDD" id="cd00761">
    <property type="entry name" value="Glyco_tranf_GTA_type"/>
    <property type="match status" value="1"/>
</dbReference>
<dbReference type="Pfam" id="PF00535">
    <property type="entry name" value="Glycos_transf_2"/>
    <property type="match status" value="1"/>
</dbReference>
<dbReference type="InterPro" id="IPR029044">
    <property type="entry name" value="Nucleotide-diphossugar_trans"/>
</dbReference>
<evidence type="ECO:0000256" key="1">
    <source>
        <dbReference type="SAM" id="Phobius"/>
    </source>
</evidence>
<feature type="domain" description="Glycosyltransferase 2-like" evidence="2">
    <location>
        <begin position="8"/>
        <end position="147"/>
    </location>
</feature>
<keyword evidence="1" id="KW-0812">Transmembrane</keyword>
<dbReference type="RefSeq" id="WP_015827800.1">
    <property type="nucleotide sequence ID" value="NC_012982.1"/>
</dbReference>
<proteinExistence type="predicted"/>
<keyword evidence="1" id="KW-0472">Membrane</keyword>
<dbReference type="STRING" id="582402.Hbal_1966"/>
<keyword evidence="4" id="KW-1185">Reference proteome</keyword>
<dbReference type="KEGG" id="hba:Hbal_1966"/>
<dbReference type="EMBL" id="CP001678">
    <property type="protein sequence ID" value="ACT59650.1"/>
    <property type="molecule type" value="Genomic_DNA"/>
</dbReference>
<name>C6XKT3_HIRBI</name>
<sequence>MNQSVKVSIVIPTFRRNDGLENAITSILNMTDAALETAEIVVADNSPEAGAKSTVEQLKLNTSVPINYVSEPTPGVSNARNAGLAVANSRLIAFIDDDETAQNGWLDNLVAAHQKLGAAVIFGPVETVLPTDTPPAHKQYLEDFFSRKGPSETKLIDEAFGCGNAFLDLDRIQPCLPENEPFFNKIANETGGEDDYLFARVKQHGETFGWAHNAIVDEHVPEKRAHLGYTLRRAFAYGQGPSTNCWRNNDGIDIPRLLMWMIIGTGQFIIYGISALAMFAIKHPKRAYMLDKAVRGLGKPLWFPPFILQFYGDIPDKKKRKKVIKSAT</sequence>
<accession>C6XKT3</accession>
<evidence type="ECO:0000313" key="4">
    <source>
        <dbReference type="Proteomes" id="UP000002745"/>
    </source>
</evidence>
<protein>
    <submittedName>
        <fullName evidence="3">Glycosyl transferase family 2</fullName>
    </submittedName>
</protein>
<dbReference type="Gene3D" id="3.90.550.10">
    <property type="entry name" value="Spore Coat Polysaccharide Biosynthesis Protein SpsA, Chain A"/>
    <property type="match status" value="1"/>
</dbReference>
<dbReference type="PANTHER" id="PTHR43685:SF11">
    <property type="entry name" value="GLYCOSYLTRANSFERASE TAGX-RELATED"/>
    <property type="match status" value="1"/>
</dbReference>
<dbReference type="OrthoDB" id="6116224at2"/>
<keyword evidence="3" id="KW-0808">Transferase</keyword>
<evidence type="ECO:0000313" key="3">
    <source>
        <dbReference type="EMBL" id="ACT59650.1"/>
    </source>
</evidence>
<evidence type="ECO:0000259" key="2">
    <source>
        <dbReference type="Pfam" id="PF00535"/>
    </source>
</evidence>